<evidence type="ECO:0000256" key="4">
    <source>
        <dbReference type="ARBA" id="ARBA00022801"/>
    </source>
</evidence>
<evidence type="ECO:0000256" key="1">
    <source>
        <dbReference type="ARBA" id="ARBA00001946"/>
    </source>
</evidence>
<dbReference type="GO" id="GO:0006796">
    <property type="term" value="P:phosphate-containing compound metabolic process"/>
    <property type="evidence" value="ECO:0007669"/>
    <property type="project" value="InterPro"/>
</dbReference>
<comment type="function">
    <text evidence="7">Catalyzes the hydrolysis of inorganic pyrophosphate (PPi) forming two phosphate ions.</text>
</comment>
<dbReference type="GO" id="GO:0004427">
    <property type="term" value="F:inorganic diphosphate phosphatase activity"/>
    <property type="evidence" value="ECO:0007669"/>
    <property type="project" value="UniProtKB-UniRule"/>
</dbReference>
<feature type="binding site" evidence="7">
    <location>
        <position position="52"/>
    </location>
    <ligand>
        <name>Mg(2+)</name>
        <dbReference type="ChEBI" id="CHEBI:18420"/>
        <label>1</label>
    </ligand>
</feature>
<comment type="catalytic activity">
    <reaction evidence="6 7">
        <text>diphosphate + H2O = 2 phosphate + H(+)</text>
        <dbReference type="Rhea" id="RHEA:24576"/>
        <dbReference type="ChEBI" id="CHEBI:15377"/>
        <dbReference type="ChEBI" id="CHEBI:15378"/>
        <dbReference type="ChEBI" id="CHEBI:33019"/>
        <dbReference type="ChEBI" id="CHEBI:43474"/>
        <dbReference type="EC" id="3.6.1.1"/>
    </reaction>
</comment>
<dbReference type="Proteomes" id="UP000178259">
    <property type="component" value="Unassembled WGS sequence"/>
</dbReference>
<comment type="subunit">
    <text evidence="7">Homohexamer.</text>
</comment>
<organism evidence="8 9">
    <name type="scientific">Candidatus Colwellbacteria bacterium RIFCSPHIGHO2_12_FULL_43_12</name>
    <dbReference type="NCBI Taxonomy" id="1797688"/>
    <lineage>
        <taxon>Bacteria</taxon>
        <taxon>Candidatus Colwelliibacteriota</taxon>
    </lineage>
</organism>
<evidence type="ECO:0000313" key="9">
    <source>
        <dbReference type="Proteomes" id="UP000178259"/>
    </source>
</evidence>
<dbReference type="EMBL" id="MHIW01000014">
    <property type="protein sequence ID" value="OGY58877.1"/>
    <property type="molecule type" value="Genomic_DNA"/>
</dbReference>
<feature type="binding site" evidence="7">
    <location>
        <position position="30"/>
    </location>
    <ligand>
        <name>substrate</name>
    </ligand>
</feature>
<dbReference type="CDD" id="cd00412">
    <property type="entry name" value="pyrophosphatase"/>
    <property type="match status" value="1"/>
</dbReference>
<feature type="binding site" evidence="7">
    <location>
        <position position="57"/>
    </location>
    <ligand>
        <name>Mg(2+)</name>
        <dbReference type="ChEBI" id="CHEBI:18420"/>
        <label>2</label>
    </ligand>
</feature>
<protein>
    <recommendedName>
        <fullName evidence="7">Inorganic pyrophosphatase</fullName>
        <ecNumber evidence="7">3.6.1.1</ecNumber>
    </recommendedName>
    <alternativeName>
        <fullName evidence="7">Pyrophosphate phospho-hydrolase</fullName>
        <shortName evidence="7">PPase</shortName>
    </alternativeName>
</protein>
<dbReference type="InterPro" id="IPR036649">
    <property type="entry name" value="Pyrophosphatase_sf"/>
</dbReference>
<evidence type="ECO:0000256" key="3">
    <source>
        <dbReference type="ARBA" id="ARBA00022723"/>
    </source>
</evidence>
<dbReference type="SUPFAM" id="SSF50324">
    <property type="entry name" value="Inorganic pyrophosphatase"/>
    <property type="match status" value="1"/>
</dbReference>
<feature type="binding site" evidence="7">
    <location>
        <position position="89"/>
    </location>
    <ligand>
        <name>Mg(2+)</name>
        <dbReference type="ChEBI" id="CHEBI:18420"/>
        <label>1</label>
    </ligand>
</feature>
<dbReference type="PROSITE" id="PS00387">
    <property type="entry name" value="PPASE"/>
    <property type="match status" value="1"/>
</dbReference>
<keyword evidence="2 7" id="KW-0963">Cytoplasm</keyword>
<comment type="caution">
    <text evidence="8">The sequence shown here is derived from an EMBL/GenBank/DDBJ whole genome shotgun (WGS) entry which is preliminary data.</text>
</comment>
<proteinExistence type="inferred from homology"/>
<keyword evidence="5 7" id="KW-0460">Magnesium</keyword>
<feature type="binding site" evidence="7">
    <location>
        <position position="16"/>
    </location>
    <ligand>
        <name>substrate</name>
    </ligand>
</feature>
<gene>
    <name evidence="7" type="primary">ppa</name>
    <name evidence="8" type="ORF">A3E61_01655</name>
</gene>
<comment type="cofactor">
    <cofactor evidence="1 7">
        <name>Mg(2+)</name>
        <dbReference type="ChEBI" id="CHEBI:18420"/>
    </cofactor>
</comment>
<comment type="subcellular location">
    <subcellularLocation>
        <location evidence="7">Cytoplasm</location>
    </subcellularLocation>
</comment>
<evidence type="ECO:0000256" key="7">
    <source>
        <dbReference type="HAMAP-Rule" id="MF_00209"/>
    </source>
</evidence>
<evidence type="ECO:0000256" key="6">
    <source>
        <dbReference type="ARBA" id="ARBA00047820"/>
    </source>
</evidence>
<dbReference type="InterPro" id="IPR008162">
    <property type="entry name" value="Pyrophosphatase"/>
</dbReference>
<dbReference type="GO" id="GO:0005737">
    <property type="term" value="C:cytoplasm"/>
    <property type="evidence" value="ECO:0007669"/>
    <property type="project" value="UniProtKB-SubCell"/>
</dbReference>
<sequence>MTIDVIVEITKGSRNKYELDKATGRIRLDRVLHSSVNYPADYGFVPDTLYEDGDPLDVMIINRFPTVPGCVVPVRPIAVFKMMDSGDSDEKVIAVPDGDPYYKNWTDLKDIPEGLKNEIEEFFKTYKNLEKGKSVEGKGWEDVKFAEAIIKSSLEAVKITKRVKK</sequence>
<dbReference type="FunFam" id="3.90.80.10:FF:000003">
    <property type="entry name" value="Inorganic pyrophosphatase"/>
    <property type="match status" value="1"/>
</dbReference>
<feature type="binding site" evidence="7">
    <location>
        <position position="42"/>
    </location>
    <ligand>
        <name>substrate</name>
    </ligand>
</feature>
<dbReference type="AlphaFoldDB" id="A0A1G1Z5B8"/>
<feature type="binding site" evidence="7">
    <location>
        <position position="126"/>
    </location>
    <ligand>
        <name>substrate</name>
    </ligand>
</feature>
<dbReference type="HAMAP" id="MF_00209">
    <property type="entry name" value="Inorganic_PPase"/>
    <property type="match status" value="1"/>
</dbReference>
<reference evidence="8 9" key="1">
    <citation type="journal article" date="2016" name="Nat. Commun.">
        <title>Thousands of microbial genomes shed light on interconnected biogeochemical processes in an aquifer system.</title>
        <authorList>
            <person name="Anantharaman K."/>
            <person name="Brown C.T."/>
            <person name="Hug L.A."/>
            <person name="Sharon I."/>
            <person name="Castelle C.J."/>
            <person name="Probst A.J."/>
            <person name="Thomas B.C."/>
            <person name="Singh A."/>
            <person name="Wilkins M.J."/>
            <person name="Karaoz U."/>
            <person name="Brodie E.L."/>
            <person name="Williams K.H."/>
            <person name="Hubbard S.S."/>
            <person name="Banfield J.F."/>
        </authorList>
    </citation>
    <scope>NUCLEOTIDE SEQUENCE [LARGE SCALE GENOMIC DNA]</scope>
</reference>
<name>A0A1G1Z5B8_9BACT</name>
<dbReference type="EC" id="3.6.1.1" evidence="7"/>
<comment type="similarity">
    <text evidence="7">Belongs to the PPase family.</text>
</comment>
<dbReference type="PANTHER" id="PTHR10286">
    <property type="entry name" value="INORGANIC PYROPHOSPHATASE"/>
    <property type="match status" value="1"/>
</dbReference>
<evidence type="ECO:0000256" key="2">
    <source>
        <dbReference type="ARBA" id="ARBA00022490"/>
    </source>
</evidence>
<dbReference type="Gene3D" id="3.90.80.10">
    <property type="entry name" value="Inorganic pyrophosphatase"/>
    <property type="match status" value="1"/>
</dbReference>
<feature type="binding site" evidence="7">
    <location>
        <position position="57"/>
    </location>
    <ligand>
        <name>Mg(2+)</name>
        <dbReference type="ChEBI" id="CHEBI:18420"/>
        <label>1</label>
    </ligand>
</feature>
<keyword evidence="3 7" id="KW-0479">Metal-binding</keyword>
<accession>A0A1G1Z5B8</accession>
<evidence type="ECO:0000313" key="8">
    <source>
        <dbReference type="EMBL" id="OGY58877.1"/>
    </source>
</evidence>
<keyword evidence="4 7" id="KW-0378">Hydrolase</keyword>
<evidence type="ECO:0000256" key="5">
    <source>
        <dbReference type="ARBA" id="ARBA00022842"/>
    </source>
</evidence>
<dbReference type="Pfam" id="PF00719">
    <property type="entry name" value="Pyrophosphatase"/>
    <property type="match status" value="1"/>
</dbReference>
<dbReference type="GO" id="GO:0000287">
    <property type="term" value="F:magnesium ion binding"/>
    <property type="evidence" value="ECO:0007669"/>
    <property type="project" value="UniProtKB-UniRule"/>
</dbReference>